<dbReference type="NCBIfam" id="TIGR02444">
    <property type="entry name" value="TIGR02444 family protein"/>
    <property type="match status" value="1"/>
</dbReference>
<evidence type="ECO:0000313" key="1">
    <source>
        <dbReference type="EMBL" id="UZW74742.1"/>
    </source>
</evidence>
<reference evidence="1" key="1">
    <citation type="submission" date="2022-07" db="EMBL/GenBank/DDBJ databases">
        <title>Alkalimarinus sp. nov., isolated from gut of a Alitta virens.</title>
        <authorList>
            <person name="Yang A.I."/>
            <person name="Shin N.-R."/>
        </authorList>
    </citation>
    <scope>NUCLEOTIDE SEQUENCE</scope>
    <source>
        <strain evidence="1">FA028</strain>
    </source>
</reference>
<dbReference type="Proteomes" id="UP001164472">
    <property type="component" value="Chromosome"/>
</dbReference>
<evidence type="ECO:0000313" key="2">
    <source>
        <dbReference type="Proteomes" id="UP001164472"/>
    </source>
</evidence>
<dbReference type="AlphaFoldDB" id="A0A9E8HJZ3"/>
<gene>
    <name evidence="1" type="ORF">NNL22_17235</name>
</gene>
<dbReference type="Pfam" id="PF09523">
    <property type="entry name" value="DUF2390"/>
    <property type="match status" value="1"/>
</dbReference>
<name>A0A9E8HJZ3_9ALTE</name>
<dbReference type="RefSeq" id="WP_251810169.1">
    <property type="nucleotide sequence ID" value="NZ_CP101527.1"/>
</dbReference>
<protein>
    <submittedName>
        <fullName evidence="1">TIGR02444 family protein</fullName>
    </submittedName>
</protein>
<proteinExistence type="predicted"/>
<sequence>MPEQSSKNTQQNATISLPRELPLETPLWRFSLSIWKLPDAQSSLLYLQDEYGLKVNRLLFCCWLGFEKRELLADKLESDPLLAQWSNQTVAPLRSIRKQLKQVAPHHPQLKATVQSAELQAEQVEQALLFNKTDLFSQPSMQGKTLQTLSYNLQSYTQQALSHDDQIEQEALIPYLISLVHAAIPNHERTHIEAYFAK</sequence>
<accession>A0A9E8HJZ3</accession>
<dbReference type="InterPro" id="IPR012659">
    <property type="entry name" value="CHP02444"/>
</dbReference>
<dbReference type="KEGG" id="asem:NNL22_17235"/>
<keyword evidence="2" id="KW-1185">Reference proteome</keyword>
<dbReference type="EMBL" id="CP101527">
    <property type="protein sequence ID" value="UZW74742.1"/>
    <property type="molecule type" value="Genomic_DNA"/>
</dbReference>
<organism evidence="1 2">
    <name type="scientific">Alkalimarinus sediminis</name>
    <dbReference type="NCBI Taxonomy" id="1632866"/>
    <lineage>
        <taxon>Bacteria</taxon>
        <taxon>Pseudomonadati</taxon>
        <taxon>Pseudomonadota</taxon>
        <taxon>Gammaproteobacteria</taxon>
        <taxon>Alteromonadales</taxon>
        <taxon>Alteromonadaceae</taxon>
        <taxon>Alkalimarinus</taxon>
    </lineage>
</organism>